<dbReference type="KEGG" id="ncs:NCAS_0A05120"/>
<dbReference type="GO" id="GO:0005737">
    <property type="term" value="C:cytoplasm"/>
    <property type="evidence" value="ECO:0007669"/>
    <property type="project" value="EnsemblFungi"/>
</dbReference>
<keyword evidence="3" id="KW-1185">Reference proteome</keyword>
<evidence type="ECO:0008006" key="4">
    <source>
        <dbReference type="Google" id="ProtNLM"/>
    </source>
</evidence>
<dbReference type="EMBL" id="HE576752">
    <property type="protein sequence ID" value="CCC67070.1"/>
    <property type="molecule type" value="Genomic_DNA"/>
</dbReference>
<evidence type="ECO:0000256" key="1">
    <source>
        <dbReference type="SAM" id="MobiDB-lite"/>
    </source>
</evidence>
<dbReference type="RefSeq" id="XP_003673456.1">
    <property type="nucleotide sequence ID" value="XM_003673408.1"/>
</dbReference>
<evidence type="ECO:0000313" key="2">
    <source>
        <dbReference type="EMBL" id="CCC67070.1"/>
    </source>
</evidence>
<organism evidence="2 3">
    <name type="scientific">Naumovozyma castellii</name>
    <name type="common">Yeast</name>
    <name type="synonym">Saccharomyces castellii</name>
    <dbReference type="NCBI Taxonomy" id="27288"/>
    <lineage>
        <taxon>Eukaryota</taxon>
        <taxon>Fungi</taxon>
        <taxon>Dikarya</taxon>
        <taxon>Ascomycota</taxon>
        <taxon>Saccharomycotina</taxon>
        <taxon>Saccharomycetes</taxon>
        <taxon>Saccharomycetales</taxon>
        <taxon>Saccharomycetaceae</taxon>
        <taxon>Naumovozyma</taxon>
    </lineage>
</organism>
<dbReference type="PANTHER" id="PTHR31010:SF2">
    <property type="entry name" value="RAN-SPECIFIC GTPASE-ACTIVATING PROTEIN 30"/>
    <property type="match status" value="1"/>
</dbReference>
<feature type="compositionally biased region" description="Acidic residues" evidence="1">
    <location>
        <begin position="324"/>
        <end position="341"/>
    </location>
</feature>
<dbReference type="OrthoDB" id="512915at2759"/>
<dbReference type="eggNOG" id="ENOG502R7I3">
    <property type="taxonomic scope" value="Eukaryota"/>
</dbReference>
<dbReference type="FunCoup" id="G0V6H7">
    <property type="interactions" value="21"/>
</dbReference>
<dbReference type="OMA" id="QSMFFTA"/>
<feature type="region of interest" description="Disordered" evidence="1">
    <location>
        <begin position="324"/>
        <end position="344"/>
    </location>
</feature>
<accession>G0V6H7</accession>
<reference evidence="3" key="1">
    <citation type="journal article" date="2011" name="Proc. Natl. Acad. Sci. U.S.A.">
        <title>Evolutionary erosion of yeast sex chromosomes by mating-type switching accidents.</title>
        <authorList>
            <person name="Gordon J.L."/>
            <person name="Armisen D."/>
            <person name="Proux-Wera E."/>
            <person name="Oheigeartaigh S.S."/>
            <person name="Byrne K.P."/>
            <person name="Wolfe K.H."/>
        </authorList>
    </citation>
    <scope>NUCLEOTIDE SEQUENCE [LARGE SCALE GENOMIC DNA]</scope>
    <source>
        <strain evidence="3">ATCC 76901 / BCRC 22586 / CBS 4309 / NBRC 1992 / NRRL Y-12630</strain>
    </source>
</reference>
<protein>
    <recommendedName>
        <fullName evidence="4">Ran-specific GTPase-activating protein 30</fullName>
    </recommendedName>
</protein>
<reference key="2">
    <citation type="submission" date="2011-08" db="EMBL/GenBank/DDBJ databases">
        <title>Genome sequence of Naumovozyma castellii.</title>
        <authorList>
            <person name="Gordon J.L."/>
            <person name="Armisen D."/>
            <person name="Proux-Wera E."/>
            <person name="OhEigeartaigh S.S."/>
            <person name="Byrne K.P."/>
            <person name="Wolfe K.H."/>
        </authorList>
    </citation>
    <scope>NUCLEOTIDE SEQUENCE</scope>
    <source>
        <strain>Type strain:CBS 4309</strain>
    </source>
</reference>
<sequence>MDDLLAKAGSQAVTFAIRSGVSLASSFAIKTLTNFIVHIPKNDARRIESLRAKLENRIEIVSSAIDLIKLVAARGNTNLDSTLRLTKDLKQEIDSFDEKMKRLTEKVTTSKSSKSQEEAIKSVEAYIEDLLLRIEEVTPFINLSLNTTGTSLSTALPQQVSPGLLLQASNFVSRSNDGKLIHGKLRVGPTFQATVFSVFYNMSSGADPKARITWREDMKRAFIKIVRTESKEKEFEYQLIIEQSFDDGRYHNTEDGEEVPQKTALDISQIRKLFFSISGKLLRLEERDSPVLVLKTVSTQKKEKNKEKNDLESILWYAFGLFEEDEESDDSDEEKEAGELEEQVKSDYSSSISLLEYIIRLVSLQEDDQKSILDINDERLSIYLNDESPRAATVSPKDIEAVTTKIGKISLD</sequence>
<dbReference type="InParanoid" id="G0V6H7"/>
<dbReference type="Proteomes" id="UP000001640">
    <property type="component" value="Chromosome 1"/>
</dbReference>
<evidence type="ECO:0000313" key="3">
    <source>
        <dbReference type="Proteomes" id="UP000001640"/>
    </source>
</evidence>
<dbReference type="Pfam" id="PF05508">
    <property type="entry name" value="Ran-binding"/>
    <property type="match status" value="1"/>
</dbReference>
<dbReference type="HOGENOM" id="CLU_014536_0_0_1"/>
<dbReference type="AlphaFoldDB" id="G0V6H7"/>
<dbReference type="PANTHER" id="PTHR31010">
    <property type="entry name" value="RAN-SPECIFIC GTPASE-ACTIVATING PROTEIN 30-RELATED"/>
    <property type="match status" value="1"/>
</dbReference>
<proteinExistence type="predicted"/>
<dbReference type="GeneID" id="96900554"/>
<name>G0V6H7_NAUCA</name>
<dbReference type="GO" id="GO:0005634">
    <property type="term" value="C:nucleus"/>
    <property type="evidence" value="ECO:0007669"/>
    <property type="project" value="EnsemblFungi"/>
</dbReference>
<dbReference type="InterPro" id="IPR008812">
    <property type="entry name" value="Ran_GTP-bd-rel"/>
</dbReference>
<dbReference type="GO" id="GO:0030695">
    <property type="term" value="F:GTPase regulator activity"/>
    <property type="evidence" value="ECO:0007669"/>
    <property type="project" value="EnsemblFungi"/>
</dbReference>
<gene>
    <name evidence="2" type="primary">NCAS0A05120</name>
    <name evidence="2" type="ordered locus">NCAS_0A05120</name>
</gene>